<accession>A0A0F9U445</accession>
<keyword evidence="4" id="KW-0548">Nucleotidyltransferase</keyword>
<dbReference type="InterPro" id="IPR050124">
    <property type="entry name" value="tRNA_CCA-adding_enzyme"/>
</dbReference>
<gene>
    <name evidence="13" type="ORF">LCGC14_0575590</name>
</gene>
<evidence type="ECO:0000256" key="8">
    <source>
        <dbReference type="ARBA" id="ARBA00022840"/>
    </source>
</evidence>
<keyword evidence="10" id="KW-0694">RNA-binding</keyword>
<proteinExistence type="predicted"/>
<dbReference type="GO" id="GO:0046872">
    <property type="term" value="F:metal ion binding"/>
    <property type="evidence" value="ECO:0007669"/>
    <property type="project" value="UniProtKB-KW"/>
</dbReference>
<keyword evidence="9" id="KW-0460">Magnesium</keyword>
<dbReference type="GO" id="GO:0042245">
    <property type="term" value="P:RNA repair"/>
    <property type="evidence" value="ECO:0007669"/>
    <property type="project" value="UniProtKB-KW"/>
</dbReference>
<evidence type="ECO:0000256" key="5">
    <source>
        <dbReference type="ARBA" id="ARBA00022723"/>
    </source>
</evidence>
<dbReference type="InterPro" id="IPR043519">
    <property type="entry name" value="NT_sf"/>
</dbReference>
<keyword evidence="2" id="KW-0808">Transferase</keyword>
<keyword evidence="7" id="KW-0692">RNA repair</keyword>
<evidence type="ECO:0000259" key="11">
    <source>
        <dbReference type="Pfam" id="PF01743"/>
    </source>
</evidence>
<dbReference type="PANTHER" id="PTHR47545:SF1">
    <property type="entry name" value="MULTIFUNCTIONAL CCA PROTEIN"/>
    <property type="match status" value="1"/>
</dbReference>
<comment type="cofactor">
    <cofactor evidence="1">
        <name>Mg(2+)</name>
        <dbReference type="ChEBI" id="CHEBI:18420"/>
    </cofactor>
</comment>
<name>A0A0F9U445_9ZZZZ</name>
<evidence type="ECO:0000256" key="4">
    <source>
        <dbReference type="ARBA" id="ARBA00022695"/>
    </source>
</evidence>
<dbReference type="PANTHER" id="PTHR47545">
    <property type="entry name" value="MULTIFUNCTIONAL CCA PROTEIN"/>
    <property type="match status" value="1"/>
</dbReference>
<dbReference type="InterPro" id="IPR032828">
    <property type="entry name" value="PolyA_RNA-bd"/>
</dbReference>
<dbReference type="GO" id="GO:0016779">
    <property type="term" value="F:nucleotidyltransferase activity"/>
    <property type="evidence" value="ECO:0007669"/>
    <property type="project" value="UniProtKB-KW"/>
</dbReference>
<evidence type="ECO:0000259" key="12">
    <source>
        <dbReference type="Pfam" id="PF12627"/>
    </source>
</evidence>
<dbReference type="GO" id="GO:0003723">
    <property type="term" value="F:RNA binding"/>
    <property type="evidence" value="ECO:0007669"/>
    <property type="project" value="UniProtKB-KW"/>
</dbReference>
<evidence type="ECO:0000256" key="2">
    <source>
        <dbReference type="ARBA" id="ARBA00022679"/>
    </source>
</evidence>
<dbReference type="AlphaFoldDB" id="A0A0F9U445"/>
<dbReference type="GO" id="GO:0005524">
    <property type="term" value="F:ATP binding"/>
    <property type="evidence" value="ECO:0007669"/>
    <property type="project" value="UniProtKB-KW"/>
</dbReference>
<evidence type="ECO:0000256" key="1">
    <source>
        <dbReference type="ARBA" id="ARBA00001946"/>
    </source>
</evidence>
<dbReference type="SUPFAM" id="SSF81301">
    <property type="entry name" value="Nucleotidyltransferase"/>
    <property type="match status" value="1"/>
</dbReference>
<evidence type="ECO:0000256" key="6">
    <source>
        <dbReference type="ARBA" id="ARBA00022741"/>
    </source>
</evidence>
<keyword evidence="3" id="KW-0819">tRNA processing</keyword>
<comment type="caution">
    <text evidence="13">The sequence shown here is derived from an EMBL/GenBank/DDBJ whole genome shotgun (WGS) entry which is preliminary data.</text>
</comment>
<protein>
    <recommendedName>
        <fullName evidence="14">HD domain-containing protein</fullName>
    </recommendedName>
</protein>
<reference evidence="13" key="1">
    <citation type="journal article" date="2015" name="Nature">
        <title>Complex archaea that bridge the gap between prokaryotes and eukaryotes.</title>
        <authorList>
            <person name="Spang A."/>
            <person name="Saw J.H."/>
            <person name="Jorgensen S.L."/>
            <person name="Zaremba-Niedzwiedzka K."/>
            <person name="Martijn J."/>
            <person name="Lind A.E."/>
            <person name="van Eijk R."/>
            <person name="Schleper C."/>
            <person name="Guy L."/>
            <person name="Ettema T.J."/>
        </authorList>
    </citation>
    <scope>NUCLEOTIDE SEQUENCE</scope>
</reference>
<evidence type="ECO:0000256" key="7">
    <source>
        <dbReference type="ARBA" id="ARBA00022800"/>
    </source>
</evidence>
<evidence type="ECO:0000256" key="10">
    <source>
        <dbReference type="ARBA" id="ARBA00022884"/>
    </source>
</evidence>
<keyword evidence="8" id="KW-0067">ATP-binding</keyword>
<dbReference type="GO" id="GO:0008033">
    <property type="term" value="P:tRNA processing"/>
    <property type="evidence" value="ECO:0007669"/>
    <property type="project" value="UniProtKB-KW"/>
</dbReference>
<feature type="domain" description="Poly A polymerase head" evidence="11">
    <location>
        <begin position="29"/>
        <end position="173"/>
    </location>
</feature>
<dbReference type="Gene3D" id="3.30.460.10">
    <property type="entry name" value="Beta Polymerase, domain 2"/>
    <property type="match status" value="1"/>
</dbReference>
<keyword evidence="6" id="KW-0547">Nucleotide-binding</keyword>
<organism evidence="13">
    <name type="scientific">marine sediment metagenome</name>
    <dbReference type="NCBI Taxonomy" id="412755"/>
    <lineage>
        <taxon>unclassified sequences</taxon>
        <taxon>metagenomes</taxon>
        <taxon>ecological metagenomes</taxon>
    </lineage>
</organism>
<sequence>MTTVKATPETEVERLLCCILPGTEWENHLYCVGGYVRDQLMGLDSKDLDLVVDLEGAAEAFCQRLHEIWPHCTTGPHQLGVHYPIWHIGFCRDIRIEDQTYHVKGAELDVADTQQESFPDDESRQRVTRFGTLEQDARRRDFTVNQLMRCCTTGKTVDPSGRGQQDIRDSVLRCHPDVDPRQVFRDDPLRMLRMHRFTVKYNWHPTVEVENAVAKEAHRIKIVSGERVRDELVKMTQTGNFANAIDYMHHTGLLAYILPEVDILTTVDQGTRHHSEGNAFQHTLLLLSKVDPTTVACFVALLHDTGKLATQERDGDHVRFHGHEEASGVIAGAVMRRLRFDNQTVDKVTFIVSNHMRAHHSKDWNSRAVRRFVRDMGDDLEAVLHQTEHDGQSSYGADGQPKPNIIPRLRRRIEEQLVIPIRQKPILGGQAVMDILGCSPGPRVGTAQRWLQEHVDQAACLGHEASAEEATVWLREEYDEGAADDGV</sequence>
<dbReference type="Pfam" id="PF01743">
    <property type="entry name" value="PolyA_pol"/>
    <property type="match status" value="1"/>
</dbReference>
<evidence type="ECO:0000256" key="3">
    <source>
        <dbReference type="ARBA" id="ARBA00022694"/>
    </source>
</evidence>
<dbReference type="Pfam" id="PF12627">
    <property type="entry name" value="PolyA_pol_RNAbd"/>
    <property type="match status" value="1"/>
</dbReference>
<keyword evidence="5" id="KW-0479">Metal-binding</keyword>
<evidence type="ECO:0000256" key="9">
    <source>
        <dbReference type="ARBA" id="ARBA00022842"/>
    </source>
</evidence>
<dbReference type="Gene3D" id="1.10.3090.10">
    <property type="entry name" value="cca-adding enzyme, domain 2"/>
    <property type="match status" value="1"/>
</dbReference>
<feature type="domain" description="tRNA nucleotidyltransferase/poly(A) polymerase RNA and SrmB- binding" evidence="12">
    <location>
        <begin position="208"/>
        <end position="262"/>
    </location>
</feature>
<evidence type="ECO:0008006" key="14">
    <source>
        <dbReference type="Google" id="ProtNLM"/>
    </source>
</evidence>
<dbReference type="InterPro" id="IPR002646">
    <property type="entry name" value="PolA_pol_head_dom"/>
</dbReference>
<evidence type="ECO:0000313" key="13">
    <source>
        <dbReference type="EMBL" id="KKN56081.1"/>
    </source>
</evidence>
<dbReference type="EMBL" id="LAZR01000858">
    <property type="protein sequence ID" value="KKN56081.1"/>
    <property type="molecule type" value="Genomic_DNA"/>
</dbReference>
<dbReference type="SUPFAM" id="SSF81891">
    <property type="entry name" value="Poly A polymerase C-terminal region-like"/>
    <property type="match status" value="1"/>
</dbReference>